<dbReference type="Pfam" id="PF03514">
    <property type="entry name" value="GRAS"/>
    <property type="match status" value="1"/>
</dbReference>
<evidence type="ECO:0000256" key="2">
    <source>
        <dbReference type="ARBA" id="ARBA00023163"/>
    </source>
</evidence>
<reference evidence="4" key="1">
    <citation type="submission" date="2019-11" db="EMBL/GenBank/DDBJ databases">
        <authorList>
            <person name="Liu Y."/>
            <person name="Hou J."/>
            <person name="Li T.-Q."/>
            <person name="Guan C.-H."/>
            <person name="Wu X."/>
            <person name="Wu H.-Z."/>
            <person name="Ling F."/>
            <person name="Zhang R."/>
            <person name="Shi X.-G."/>
            <person name="Ren J.-P."/>
            <person name="Chen E.-F."/>
            <person name="Sun J.-M."/>
        </authorList>
    </citation>
    <scope>NUCLEOTIDE SEQUENCE</scope>
    <source>
        <strain evidence="4">Adult_tree_wgs_1</strain>
        <tissue evidence="4">Leaves</tissue>
    </source>
</reference>
<dbReference type="OrthoDB" id="767511at2759"/>
<evidence type="ECO:0000313" key="4">
    <source>
        <dbReference type="EMBL" id="KAF7129355.1"/>
    </source>
</evidence>
<keyword evidence="5" id="KW-1185">Reference proteome</keyword>
<dbReference type="PROSITE" id="PS50985">
    <property type="entry name" value="GRAS"/>
    <property type="match status" value="1"/>
</dbReference>
<evidence type="ECO:0000313" key="5">
    <source>
        <dbReference type="Proteomes" id="UP000626092"/>
    </source>
</evidence>
<organism evidence="4 5">
    <name type="scientific">Rhododendron simsii</name>
    <name type="common">Sims's rhododendron</name>
    <dbReference type="NCBI Taxonomy" id="118357"/>
    <lineage>
        <taxon>Eukaryota</taxon>
        <taxon>Viridiplantae</taxon>
        <taxon>Streptophyta</taxon>
        <taxon>Embryophyta</taxon>
        <taxon>Tracheophyta</taxon>
        <taxon>Spermatophyta</taxon>
        <taxon>Magnoliopsida</taxon>
        <taxon>eudicotyledons</taxon>
        <taxon>Gunneridae</taxon>
        <taxon>Pentapetalae</taxon>
        <taxon>asterids</taxon>
        <taxon>Ericales</taxon>
        <taxon>Ericaceae</taxon>
        <taxon>Ericoideae</taxon>
        <taxon>Rhodoreae</taxon>
        <taxon>Rhododendron</taxon>
    </lineage>
</organism>
<keyword evidence="2" id="KW-0804">Transcription</keyword>
<name>A0A834G9L6_RHOSS</name>
<gene>
    <name evidence="4" type="ORF">RHSIM_Rhsim10G0101900</name>
</gene>
<keyword evidence="1" id="KW-0805">Transcription regulation</keyword>
<protein>
    <submittedName>
        <fullName evidence="4">Uncharacterized protein</fullName>
    </submittedName>
</protein>
<dbReference type="Proteomes" id="UP000626092">
    <property type="component" value="Unassembled WGS sequence"/>
</dbReference>
<accession>A0A834G9L6</accession>
<dbReference type="AlphaFoldDB" id="A0A834G9L6"/>
<evidence type="ECO:0000256" key="1">
    <source>
        <dbReference type="ARBA" id="ARBA00023015"/>
    </source>
</evidence>
<dbReference type="EMBL" id="WJXA01000010">
    <property type="protein sequence ID" value="KAF7129355.1"/>
    <property type="molecule type" value="Genomic_DNA"/>
</dbReference>
<comment type="caution">
    <text evidence="4">The sequence shown here is derived from an EMBL/GenBank/DDBJ whole genome shotgun (WGS) entry which is preliminary data.</text>
</comment>
<proteinExistence type="inferred from homology"/>
<comment type="similarity">
    <text evidence="3">Belongs to the GRAS family.</text>
</comment>
<comment type="caution">
    <text evidence="3">Lacks conserved residue(s) required for the propagation of feature annotation.</text>
</comment>
<sequence>MMLHYIPEETLSPISSLDAAGSPNSSYRMMFLKYLRRLDPTAVVLVYEDADFTSNDMVSRLKSAVNYLWIPYNTMDTFPPCGGGGDSAGIKEREWYEGDLCWKIENVRGGASAGGGEEGERAEPKGRWLQWMRNAGFRGVRFNKDGWRW</sequence>
<dbReference type="InterPro" id="IPR005202">
    <property type="entry name" value="TF_GRAS"/>
</dbReference>
<feature type="region of interest" description="SAW" evidence="3">
    <location>
        <begin position="109"/>
        <end position="149"/>
    </location>
</feature>
<evidence type="ECO:0000256" key="3">
    <source>
        <dbReference type="PROSITE-ProRule" id="PRU01191"/>
    </source>
</evidence>